<comment type="caution">
    <text evidence="7">The sequence shown here is derived from an EMBL/GenBank/DDBJ whole genome shotgun (WGS) entry which is preliminary data.</text>
</comment>
<protein>
    <submittedName>
        <fullName evidence="7">FAD-dependent oxidoreductase</fullName>
    </submittedName>
</protein>
<dbReference type="EMBL" id="JANQBD010000003">
    <property type="protein sequence ID" value="MCR8630661.1"/>
    <property type="molecule type" value="Genomic_DNA"/>
</dbReference>
<evidence type="ECO:0000313" key="8">
    <source>
        <dbReference type="Proteomes" id="UP001300012"/>
    </source>
</evidence>
<dbReference type="InterPro" id="IPR038010">
    <property type="entry name" value="YhfW_C"/>
</dbReference>
<dbReference type="RefSeq" id="WP_258212490.1">
    <property type="nucleotide sequence ID" value="NZ_JANQBD010000003.1"/>
</dbReference>
<keyword evidence="8" id="KW-1185">Reference proteome</keyword>
<dbReference type="PROSITE" id="PS51296">
    <property type="entry name" value="RIESKE"/>
    <property type="match status" value="1"/>
</dbReference>
<evidence type="ECO:0000256" key="1">
    <source>
        <dbReference type="ARBA" id="ARBA00022714"/>
    </source>
</evidence>
<evidence type="ECO:0000256" key="3">
    <source>
        <dbReference type="ARBA" id="ARBA00023004"/>
    </source>
</evidence>
<keyword evidence="4" id="KW-0411">Iron-sulfur</keyword>
<dbReference type="SUPFAM" id="SSF51971">
    <property type="entry name" value="Nucleotide-binding domain"/>
    <property type="match status" value="1"/>
</dbReference>
<accession>A0ABT1YBT8</accession>
<dbReference type="Proteomes" id="UP001300012">
    <property type="component" value="Unassembled WGS sequence"/>
</dbReference>
<dbReference type="SUPFAM" id="SSF50022">
    <property type="entry name" value="ISP domain"/>
    <property type="match status" value="1"/>
</dbReference>
<dbReference type="PRINTS" id="PR00162">
    <property type="entry name" value="RIESKE"/>
</dbReference>
<dbReference type="Pfam" id="PF01266">
    <property type="entry name" value="DAO"/>
    <property type="match status" value="1"/>
</dbReference>
<dbReference type="Gene3D" id="3.30.9.10">
    <property type="entry name" value="D-Amino Acid Oxidase, subunit A, domain 2"/>
    <property type="match status" value="1"/>
</dbReference>
<dbReference type="InterPro" id="IPR005805">
    <property type="entry name" value="Rieske_Fe-S_prot_C"/>
</dbReference>
<evidence type="ECO:0000256" key="2">
    <source>
        <dbReference type="ARBA" id="ARBA00022723"/>
    </source>
</evidence>
<dbReference type="CDD" id="cd03477">
    <property type="entry name" value="Rieske_YhfW_C"/>
    <property type="match status" value="1"/>
</dbReference>
<dbReference type="Gene3D" id="2.102.10.10">
    <property type="entry name" value="Rieske [2Fe-2S] iron-sulphur domain"/>
    <property type="match status" value="1"/>
</dbReference>
<keyword evidence="5" id="KW-1015">Disulfide bond</keyword>
<evidence type="ECO:0000259" key="6">
    <source>
        <dbReference type="PROSITE" id="PS51296"/>
    </source>
</evidence>
<keyword evidence="3" id="KW-0408">Iron</keyword>
<organism evidence="7 8">
    <name type="scientific">Paenibacillus radicis</name>
    <name type="common">ex Xue et al. 2023</name>
    <dbReference type="NCBI Taxonomy" id="2972489"/>
    <lineage>
        <taxon>Bacteria</taxon>
        <taxon>Bacillati</taxon>
        <taxon>Bacillota</taxon>
        <taxon>Bacilli</taxon>
        <taxon>Bacillales</taxon>
        <taxon>Paenibacillaceae</taxon>
        <taxon>Paenibacillus</taxon>
    </lineage>
</organism>
<dbReference type="Gene3D" id="3.50.50.60">
    <property type="entry name" value="FAD/NAD(P)-binding domain"/>
    <property type="match status" value="1"/>
</dbReference>
<evidence type="ECO:0000313" key="7">
    <source>
        <dbReference type="EMBL" id="MCR8630661.1"/>
    </source>
</evidence>
<dbReference type="InterPro" id="IPR036188">
    <property type="entry name" value="FAD/NAD-bd_sf"/>
</dbReference>
<dbReference type="PANTHER" id="PTHR13847">
    <property type="entry name" value="SARCOSINE DEHYDROGENASE-RELATED"/>
    <property type="match status" value="1"/>
</dbReference>
<evidence type="ECO:0000256" key="5">
    <source>
        <dbReference type="ARBA" id="ARBA00023157"/>
    </source>
</evidence>
<keyword evidence="1" id="KW-0001">2Fe-2S</keyword>
<reference evidence="7 8" key="1">
    <citation type="submission" date="2022-08" db="EMBL/GenBank/DDBJ databases">
        <title>Paenibacillus endoradicis sp. nov., Paenibacillus radicibacter sp. nov and Paenibacillus pararadicis sp. nov., three cold-adapted plant growth-promoting bacteria isolated from root of Larix gmelinii in Great Khingan.</title>
        <authorList>
            <person name="Xue H."/>
        </authorList>
    </citation>
    <scope>NUCLEOTIDE SEQUENCE [LARGE SCALE GENOMIC DNA]</scope>
    <source>
        <strain evidence="7 8">N5-1-1-5</strain>
    </source>
</reference>
<sequence length="520" mass="57918">MAEGDHTTMAEQSIPQLNLPQFPESYWLASTNVPNFPKLTQDIKVDVAIVGAGISGITTAYLLSKQGLKVALIEAGQLLTGTTGHTTAKITAQHDLIYDEFISHFGKEQTKHYYEANAEALQFIKKTIQEHQISCDFTEEDAYVYTNSDEQVNKITAEFEAYEALGIPGSYVDQTPLPFQTKAAVVMPNQARFNPVAYLTFLVNQIIKQGGQIYEYTEAINVEKGNLAAVITSNGYKITCGHVVSCSHFPFIDGWSFYFARMYAERSYVLGVRTNKDYPGGMYISAEDPKRSLRSATVNGEQFILIGGENHKTGQGICTIKHYEALKLFGEEHFGLKEIAYRWSAQDLTTLDKLPYIGRTSADTPNILVATGYKKWGMTTGTAAALLIEKMVTRKESPYEELFDPGRFHADPSIKTFIVQNADVAKHFITGKLEMIHKLPEDLGNDEGSVVKVNGNRAGAYRDQQGQLHMVDTTCTHMGCEVEWNHGERTWDCPCHGSRFSYKGEVLEGPAKRPLKIIEA</sequence>
<dbReference type="PANTHER" id="PTHR13847:SF274">
    <property type="entry name" value="RIESKE 2FE-2S IRON-SULFUR PROTEIN YHFW-RELATED"/>
    <property type="match status" value="1"/>
</dbReference>
<evidence type="ECO:0000256" key="4">
    <source>
        <dbReference type="ARBA" id="ARBA00023014"/>
    </source>
</evidence>
<dbReference type="InterPro" id="IPR017941">
    <property type="entry name" value="Rieske_2Fe-2S"/>
</dbReference>
<proteinExistence type="predicted"/>
<gene>
    <name evidence="7" type="ORF">NV381_05535</name>
</gene>
<dbReference type="InterPro" id="IPR036922">
    <property type="entry name" value="Rieske_2Fe-2S_sf"/>
</dbReference>
<dbReference type="InterPro" id="IPR006076">
    <property type="entry name" value="FAD-dep_OxRdtase"/>
</dbReference>
<keyword evidence="2" id="KW-0479">Metal-binding</keyword>
<name>A0ABT1YBT8_9BACL</name>
<feature type="domain" description="Rieske" evidence="6">
    <location>
        <begin position="435"/>
        <end position="520"/>
    </location>
</feature>
<dbReference type="Pfam" id="PF00355">
    <property type="entry name" value="Rieske"/>
    <property type="match status" value="1"/>
</dbReference>